<dbReference type="GO" id="GO:0002098">
    <property type="term" value="P:tRNA wobble uridine modification"/>
    <property type="evidence" value="ECO:0007669"/>
    <property type="project" value="TreeGrafter"/>
</dbReference>
<dbReference type="OrthoDB" id="9803114at2"/>
<evidence type="ECO:0000256" key="2">
    <source>
        <dbReference type="ARBA" id="ARBA00022490"/>
    </source>
</evidence>
<evidence type="ECO:0000256" key="4">
    <source>
        <dbReference type="ARBA" id="ARBA00022630"/>
    </source>
</evidence>
<dbReference type="PATRIC" id="fig|1497955.3.peg.605"/>
<comment type="caution">
    <text evidence="12">The sequence shown here is derived from an EMBL/GenBank/DDBJ whole genome shotgun (WGS) entry which is preliminary data.</text>
</comment>
<keyword evidence="6 10" id="KW-0819">tRNA processing</keyword>
<comment type="catalytic activity">
    <reaction evidence="10">
        <text>uridine(54) in tRNA + (6R)-5,10-methylene-5,6,7,8-tetrahydrofolate + NADPH + H(+) = 5-methyluridine(54) in tRNA + (6S)-5,6,7,8-tetrahydrofolate + NADP(+)</text>
        <dbReference type="Rhea" id="RHEA:62372"/>
        <dbReference type="Rhea" id="RHEA-COMP:10167"/>
        <dbReference type="Rhea" id="RHEA-COMP:10193"/>
        <dbReference type="ChEBI" id="CHEBI:15378"/>
        <dbReference type="ChEBI" id="CHEBI:15636"/>
        <dbReference type="ChEBI" id="CHEBI:57453"/>
        <dbReference type="ChEBI" id="CHEBI:57783"/>
        <dbReference type="ChEBI" id="CHEBI:58349"/>
        <dbReference type="ChEBI" id="CHEBI:65315"/>
        <dbReference type="ChEBI" id="CHEBI:74447"/>
        <dbReference type="EC" id="2.1.1.74"/>
    </reaction>
</comment>
<keyword evidence="3 10" id="KW-0489">Methyltransferase</keyword>
<feature type="binding site" evidence="10">
    <location>
        <begin position="7"/>
        <end position="12"/>
    </location>
    <ligand>
        <name>FAD</name>
        <dbReference type="ChEBI" id="CHEBI:57692"/>
    </ligand>
</feature>
<evidence type="ECO:0000259" key="11">
    <source>
        <dbReference type="Pfam" id="PF01134"/>
    </source>
</evidence>
<keyword evidence="13" id="KW-1185">Reference proteome</keyword>
<evidence type="ECO:0000256" key="8">
    <source>
        <dbReference type="ARBA" id="ARBA00022857"/>
    </source>
</evidence>
<evidence type="ECO:0000313" key="13">
    <source>
        <dbReference type="Proteomes" id="UP000070080"/>
    </source>
</evidence>
<keyword evidence="9 10" id="KW-0520">NAD</keyword>
<keyword evidence="7 10" id="KW-0274">FAD</keyword>
<comment type="catalytic activity">
    <reaction evidence="10">
        <text>uridine(54) in tRNA + (6R)-5,10-methylene-5,6,7,8-tetrahydrofolate + NADH + H(+) = 5-methyluridine(54) in tRNA + (6S)-5,6,7,8-tetrahydrofolate + NAD(+)</text>
        <dbReference type="Rhea" id="RHEA:16873"/>
        <dbReference type="Rhea" id="RHEA-COMP:10167"/>
        <dbReference type="Rhea" id="RHEA-COMP:10193"/>
        <dbReference type="ChEBI" id="CHEBI:15378"/>
        <dbReference type="ChEBI" id="CHEBI:15636"/>
        <dbReference type="ChEBI" id="CHEBI:57453"/>
        <dbReference type="ChEBI" id="CHEBI:57540"/>
        <dbReference type="ChEBI" id="CHEBI:57945"/>
        <dbReference type="ChEBI" id="CHEBI:65315"/>
        <dbReference type="ChEBI" id="CHEBI:74447"/>
        <dbReference type="EC" id="2.1.1.74"/>
    </reaction>
</comment>
<sequence length="474" mass="52636">MRVMIYGGGLAGSEAALTLAKLGVKVDLYEEKTLTAKPVYKTDKFAELVCSNSLKAKRPYVASGMLKGEALALGSTLLQYAKESAVEAGGALAVDRDCFADKVTDAIQAEPLITVHPASIKALCDDECYQLVATGPLTDMDFLTNLQTYLSSADNKVKLAYFFDAQAPLIEKDSIDFEHAFYMSRYERGEAAYLNCPMNKAEYTAFYEALISAERAEVHDFERKLLFQGCMPVEQIAMTGYKSLLFGPLKPVGLVDPVTGKRPYACVQLRQDNMAKTLYNIVGFQTQLKWPEQKRVFGLIPALKEASLARYGVMHRNSYLHSPAFLTDSLASKYAKSVYFAGQITGMEGYVPAIASGLWAALNIYVALQTNNSKNLELPQVCMLGSLIRYICTEQANFQPMTANLGILPELAENYRDKRLKGKAYAKRSIQALTEFFQTELWPLLSEHTEFIKCQTQALQAWQRALDTDAEEIA</sequence>
<dbReference type="SUPFAM" id="SSF51905">
    <property type="entry name" value="FAD/NAD(P)-binding domain"/>
    <property type="match status" value="1"/>
</dbReference>
<organism evidence="12 13">
    <name type="scientific">Amygdalobacter nucleatus</name>
    <dbReference type="NCBI Taxonomy" id="3029274"/>
    <lineage>
        <taxon>Bacteria</taxon>
        <taxon>Bacillati</taxon>
        <taxon>Bacillota</taxon>
        <taxon>Clostridia</taxon>
        <taxon>Eubacteriales</taxon>
        <taxon>Oscillospiraceae</taxon>
        <taxon>Amygdalobacter</taxon>
    </lineage>
</organism>
<dbReference type="GO" id="GO:0030488">
    <property type="term" value="P:tRNA methylation"/>
    <property type="evidence" value="ECO:0007669"/>
    <property type="project" value="TreeGrafter"/>
</dbReference>
<dbReference type="STRING" id="1497955.HMPREF1872_00626"/>
<comment type="subcellular location">
    <subcellularLocation>
        <location evidence="10">Cytoplasm</location>
    </subcellularLocation>
</comment>
<dbReference type="NCBIfam" id="TIGR00137">
    <property type="entry name" value="gid_trmFO"/>
    <property type="match status" value="1"/>
</dbReference>
<evidence type="ECO:0000256" key="6">
    <source>
        <dbReference type="ARBA" id="ARBA00022694"/>
    </source>
</evidence>
<dbReference type="Gene3D" id="3.50.50.60">
    <property type="entry name" value="FAD/NAD(P)-binding domain"/>
    <property type="match status" value="2"/>
</dbReference>
<feature type="domain" description="MnmG N-terminal" evidence="11">
    <location>
        <begin position="3"/>
        <end position="369"/>
    </location>
</feature>
<dbReference type="GO" id="GO:0050660">
    <property type="term" value="F:flavin adenine dinucleotide binding"/>
    <property type="evidence" value="ECO:0007669"/>
    <property type="project" value="UniProtKB-UniRule"/>
</dbReference>
<dbReference type="RefSeq" id="WP_082714299.1">
    <property type="nucleotide sequence ID" value="NZ_JARFNM010000001.1"/>
</dbReference>
<keyword evidence="4 10" id="KW-0285">Flavoprotein</keyword>
<accession>A0A133YEA4</accession>
<dbReference type="GO" id="GO:0005829">
    <property type="term" value="C:cytosol"/>
    <property type="evidence" value="ECO:0007669"/>
    <property type="project" value="TreeGrafter"/>
</dbReference>
<evidence type="ECO:0000256" key="10">
    <source>
        <dbReference type="HAMAP-Rule" id="MF_01037"/>
    </source>
</evidence>
<dbReference type="GO" id="GO:0047151">
    <property type="term" value="F:tRNA (uracil(54)-C5)-methyltransferase activity, 5,10-methylenetetrahydrofolate-dependent"/>
    <property type="evidence" value="ECO:0007669"/>
    <property type="project" value="UniProtKB-UniRule"/>
</dbReference>
<dbReference type="HAMAP" id="MF_01037">
    <property type="entry name" value="TrmFO"/>
    <property type="match status" value="1"/>
</dbReference>
<dbReference type="InterPro" id="IPR004417">
    <property type="entry name" value="TrmFO"/>
</dbReference>
<protein>
    <recommendedName>
        <fullName evidence="10">Methylenetetrahydrofolate--tRNA-(uracil-5-)-methyltransferase TrmFO</fullName>
        <ecNumber evidence="10">2.1.1.74</ecNumber>
    </recommendedName>
    <alternativeName>
        <fullName evidence="10">Folate-dependent tRNA (uracil-5-)-methyltransferase</fullName>
    </alternativeName>
    <alternativeName>
        <fullName evidence="10">Folate-dependent tRNA(M-5-U54)-methyltransferase</fullName>
    </alternativeName>
</protein>
<evidence type="ECO:0000256" key="5">
    <source>
        <dbReference type="ARBA" id="ARBA00022679"/>
    </source>
</evidence>
<dbReference type="EC" id="2.1.1.74" evidence="10"/>
<comment type="function">
    <text evidence="10">Catalyzes the folate-dependent formation of 5-methyl-uridine at position 54 (M-5-U54) in all tRNAs.</text>
</comment>
<dbReference type="InterPro" id="IPR040131">
    <property type="entry name" value="MnmG_N"/>
</dbReference>
<evidence type="ECO:0000313" key="12">
    <source>
        <dbReference type="EMBL" id="KXB41539.1"/>
    </source>
</evidence>
<evidence type="ECO:0000256" key="7">
    <source>
        <dbReference type="ARBA" id="ARBA00022827"/>
    </source>
</evidence>
<dbReference type="AlphaFoldDB" id="A0A133YEA4"/>
<proteinExistence type="inferred from homology"/>
<keyword evidence="8 10" id="KW-0521">NADP</keyword>
<keyword evidence="5 10" id="KW-0808">Transferase</keyword>
<evidence type="ECO:0000256" key="3">
    <source>
        <dbReference type="ARBA" id="ARBA00022603"/>
    </source>
</evidence>
<gene>
    <name evidence="10" type="primary">trmFO</name>
    <name evidence="12" type="ORF">HMPREF1872_00626</name>
</gene>
<evidence type="ECO:0000256" key="1">
    <source>
        <dbReference type="ARBA" id="ARBA00001974"/>
    </source>
</evidence>
<reference evidence="13" key="1">
    <citation type="submission" date="2016-01" db="EMBL/GenBank/DDBJ databases">
        <authorList>
            <person name="Mitreva M."/>
            <person name="Pepin K.H."/>
            <person name="Mihindukulasuriya K.A."/>
            <person name="Fulton R."/>
            <person name="Fronick C."/>
            <person name="O'Laughlin M."/>
            <person name="Miner T."/>
            <person name="Herter B."/>
            <person name="Rosa B.A."/>
            <person name="Cordes M."/>
            <person name="Tomlinson C."/>
            <person name="Wollam A."/>
            <person name="Palsikar V.B."/>
            <person name="Mardis E.R."/>
            <person name="Wilson R.K."/>
        </authorList>
    </citation>
    <scope>NUCLEOTIDE SEQUENCE [LARGE SCALE GENOMIC DNA]</scope>
    <source>
        <strain evidence="13">KA00274</strain>
    </source>
</reference>
<dbReference type="InterPro" id="IPR002218">
    <property type="entry name" value="MnmG-rel"/>
</dbReference>
<comment type="cofactor">
    <cofactor evidence="1 10">
        <name>FAD</name>
        <dbReference type="ChEBI" id="CHEBI:57692"/>
    </cofactor>
</comment>
<name>A0A133YEA4_9FIRM</name>
<dbReference type="NCBIfam" id="NF003739">
    <property type="entry name" value="PRK05335.1"/>
    <property type="match status" value="1"/>
</dbReference>
<keyword evidence="2 10" id="KW-0963">Cytoplasm</keyword>
<dbReference type="Pfam" id="PF01134">
    <property type="entry name" value="GIDA"/>
    <property type="match status" value="1"/>
</dbReference>
<dbReference type="PANTHER" id="PTHR11806:SF2">
    <property type="entry name" value="METHYLENETETRAHYDROFOLATE--TRNA-(URACIL-5-)-METHYLTRANSFERASE TRMFO"/>
    <property type="match status" value="1"/>
</dbReference>
<dbReference type="PANTHER" id="PTHR11806">
    <property type="entry name" value="GLUCOSE INHIBITED DIVISION PROTEIN A"/>
    <property type="match status" value="1"/>
</dbReference>
<comment type="similarity">
    <text evidence="10">Belongs to the MnmG family. TrmFO subfamily.</text>
</comment>
<dbReference type="InterPro" id="IPR036188">
    <property type="entry name" value="FAD/NAD-bd_sf"/>
</dbReference>
<dbReference type="EMBL" id="LSCV01000012">
    <property type="protein sequence ID" value="KXB41539.1"/>
    <property type="molecule type" value="Genomic_DNA"/>
</dbReference>
<dbReference type="Proteomes" id="UP000070080">
    <property type="component" value="Unassembled WGS sequence"/>
</dbReference>
<evidence type="ECO:0000256" key="9">
    <source>
        <dbReference type="ARBA" id="ARBA00023027"/>
    </source>
</evidence>